<proteinExistence type="predicted"/>
<evidence type="ECO:0000313" key="3">
    <source>
        <dbReference type="Proteomes" id="UP000244005"/>
    </source>
</evidence>
<protein>
    <submittedName>
        <fullName evidence="2">Uncharacterized protein</fullName>
    </submittedName>
</protein>
<feature type="compositionally biased region" description="Basic and acidic residues" evidence="1">
    <location>
        <begin position="94"/>
        <end position="108"/>
    </location>
</feature>
<reference evidence="3" key="1">
    <citation type="journal article" date="2017" name="Cell">
        <title>Insights into land plant evolution garnered from the Marchantia polymorpha genome.</title>
        <authorList>
            <person name="Bowman J.L."/>
            <person name="Kohchi T."/>
            <person name="Yamato K.T."/>
            <person name="Jenkins J."/>
            <person name="Shu S."/>
            <person name="Ishizaki K."/>
            <person name="Yamaoka S."/>
            <person name="Nishihama R."/>
            <person name="Nakamura Y."/>
            <person name="Berger F."/>
            <person name="Adam C."/>
            <person name="Aki S.S."/>
            <person name="Althoff F."/>
            <person name="Araki T."/>
            <person name="Arteaga-Vazquez M.A."/>
            <person name="Balasubrmanian S."/>
            <person name="Barry K."/>
            <person name="Bauer D."/>
            <person name="Boehm C.R."/>
            <person name="Briginshaw L."/>
            <person name="Caballero-Perez J."/>
            <person name="Catarino B."/>
            <person name="Chen F."/>
            <person name="Chiyoda S."/>
            <person name="Chovatia M."/>
            <person name="Davies K.M."/>
            <person name="Delmans M."/>
            <person name="Demura T."/>
            <person name="Dierschke T."/>
            <person name="Dolan L."/>
            <person name="Dorantes-Acosta A.E."/>
            <person name="Eklund D.M."/>
            <person name="Florent S.N."/>
            <person name="Flores-Sandoval E."/>
            <person name="Fujiyama A."/>
            <person name="Fukuzawa H."/>
            <person name="Galik B."/>
            <person name="Grimanelli D."/>
            <person name="Grimwood J."/>
            <person name="Grossniklaus U."/>
            <person name="Hamada T."/>
            <person name="Haseloff J."/>
            <person name="Hetherington A.J."/>
            <person name="Higo A."/>
            <person name="Hirakawa Y."/>
            <person name="Hundley H.N."/>
            <person name="Ikeda Y."/>
            <person name="Inoue K."/>
            <person name="Inoue S.I."/>
            <person name="Ishida S."/>
            <person name="Jia Q."/>
            <person name="Kakita M."/>
            <person name="Kanazawa T."/>
            <person name="Kawai Y."/>
            <person name="Kawashima T."/>
            <person name="Kennedy M."/>
            <person name="Kinose K."/>
            <person name="Kinoshita T."/>
            <person name="Kohara Y."/>
            <person name="Koide E."/>
            <person name="Komatsu K."/>
            <person name="Kopischke S."/>
            <person name="Kubo M."/>
            <person name="Kyozuka J."/>
            <person name="Lagercrantz U."/>
            <person name="Lin S.S."/>
            <person name="Lindquist E."/>
            <person name="Lipzen A.M."/>
            <person name="Lu C.W."/>
            <person name="De Luna E."/>
            <person name="Martienssen R.A."/>
            <person name="Minamino N."/>
            <person name="Mizutani M."/>
            <person name="Mizutani M."/>
            <person name="Mochizuki N."/>
            <person name="Monte I."/>
            <person name="Mosher R."/>
            <person name="Nagasaki H."/>
            <person name="Nakagami H."/>
            <person name="Naramoto S."/>
            <person name="Nishitani K."/>
            <person name="Ohtani M."/>
            <person name="Okamoto T."/>
            <person name="Okumura M."/>
            <person name="Phillips J."/>
            <person name="Pollak B."/>
            <person name="Reinders A."/>
            <person name="Rovekamp M."/>
            <person name="Sano R."/>
            <person name="Sawa S."/>
            <person name="Schmid M.W."/>
            <person name="Shirakawa M."/>
            <person name="Solano R."/>
            <person name="Spunde A."/>
            <person name="Suetsugu N."/>
            <person name="Sugano S."/>
            <person name="Sugiyama A."/>
            <person name="Sun R."/>
            <person name="Suzuki Y."/>
            <person name="Takenaka M."/>
            <person name="Takezawa D."/>
            <person name="Tomogane H."/>
            <person name="Tsuzuki M."/>
            <person name="Ueda T."/>
            <person name="Umeda M."/>
            <person name="Ward J.M."/>
            <person name="Watanabe Y."/>
            <person name="Yazaki K."/>
            <person name="Yokoyama R."/>
            <person name="Yoshitake Y."/>
            <person name="Yotsui I."/>
            <person name="Zachgo S."/>
            <person name="Schmutz J."/>
        </authorList>
    </citation>
    <scope>NUCLEOTIDE SEQUENCE [LARGE SCALE GENOMIC DNA]</scope>
    <source>
        <strain evidence="3">Tak-1</strain>
    </source>
</reference>
<feature type="compositionally biased region" description="Basic and acidic residues" evidence="1">
    <location>
        <begin position="128"/>
        <end position="146"/>
    </location>
</feature>
<dbReference type="Proteomes" id="UP000244005">
    <property type="component" value="Unassembled WGS sequence"/>
</dbReference>
<sequence length="375" mass="40884">MASLVTSLQSITTKLKLDCYNVAAHTELPVCQLPVRTTVLKNNALSGSTQGFPQILQPFGSRRRRTFPTAQACTHRQFVLDAAVEDVSEVTQTPEEHAREEQYREKANEPLQIGEENSLPGGPAGGRQYDERDPETQLLEEEKGVSEKDRAVIVKEAYLSPSPGNGAGNFERNQKRGWSESACDEGATFGNEISASASIGSLSTMGNSEALIDRLLESLPIYDQGTSTEHYRIRAVVYGKIGEYFSKGQVRDNNTLETKQNAMDSVKMLTAMQQLADLILAEEGRSAADYNCRAQFFQNSAEIFCSSGDESRAPSATQSSESGGQKVERILQQLEDGMLSSSGRSIADYNRRANVFGKTADAVSARRSEAAAATE</sequence>
<dbReference type="AlphaFoldDB" id="A0A2R6WIG7"/>
<feature type="region of interest" description="Disordered" evidence="1">
    <location>
        <begin position="308"/>
        <end position="327"/>
    </location>
</feature>
<name>A0A2R6WIG7_MARPO</name>
<gene>
    <name evidence="2" type="ORF">MARPO_0087s0086</name>
</gene>
<dbReference type="Gramene" id="Mp4g05020.1">
    <property type="protein sequence ID" value="Mp4g05020.1.cds"/>
    <property type="gene ID" value="Mp4g05020"/>
</dbReference>
<organism evidence="2 3">
    <name type="scientific">Marchantia polymorpha</name>
    <name type="common">Common liverwort</name>
    <name type="synonym">Marchantia aquatica</name>
    <dbReference type="NCBI Taxonomy" id="3197"/>
    <lineage>
        <taxon>Eukaryota</taxon>
        <taxon>Viridiplantae</taxon>
        <taxon>Streptophyta</taxon>
        <taxon>Embryophyta</taxon>
        <taxon>Marchantiophyta</taxon>
        <taxon>Marchantiopsida</taxon>
        <taxon>Marchantiidae</taxon>
        <taxon>Marchantiales</taxon>
        <taxon>Marchantiaceae</taxon>
        <taxon>Marchantia</taxon>
    </lineage>
</organism>
<dbReference type="OrthoDB" id="10313850at2759"/>
<evidence type="ECO:0000256" key="1">
    <source>
        <dbReference type="SAM" id="MobiDB-lite"/>
    </source>
</evidence>
<feature type="region of interest" description="Disordered" evidence="1">
    <location>
        <begin position="89"/>
        <end position="146"/>
    </location>
</feature>
<keyword evidence="3" id="KW-1185">Reference proteome</keyword>
<dbReference type="EMBL" id="KZ772759">
    <property type="protein sequence ID" value="PTQ33658.1"/>
    <property type="molecule type" value="Genomic_DNA"/>
</dbReference>
<feature type="compositionally biased region" description="Polar residues" evidence="1">
    <location>
        <begin position="314"/>
        <end position="323"/>
    </location>
</feature>
<accession>A0A2R6WIG7</accession>
<evidence type="ECO:0000313" key="2">
    <source>
        <dbReference type="EMBL" id="PTQ33658.1"/>
    </source>
</evidence>